<dbReference type="RefSeq" id="WP_145665441.1">
    <property type="nucleotide sequence ID" value="NZ_LVEM01000003.1"/>
</dbReference>
<accession>A0A560DPF6</accession>
<organism evidence="1 2">
    <name type="scientific">Bradyrhizobium stylosanthis</name>
    <dbReference type="NCBI Taxonomy" id="1803665"/>
    <lineage>
        <taxon>Bacteria</taxon>
        <taxon>Pseudomonadati</taxon>
        <taxon>Pseudomonadota</taxon>
        <taxon>Alphaproteobacteria</taxon>
        <taxon>Hyphomicrobiales</taxon>
        <taxon>Nitrobacteraceae</taxon>
        <taxon>Bradyrhizobium</taxon>
    </lineage>
</organism>
<evidence type="ECO:0000313" key="2">
    <source>
        <dbReference type="Proteomes" id="UP000319949"/>
    </source>
</evidence>
<proteinExistence type="predicted"/>
<dbReference type="AlphaFoldDB" id="A0A560DPF6"/>
<sequence length="145" mass="16469">MPTIAAEMRSAKGGHAQYPRRLCSALPQHIAFQKRRSCIAQFNCVSETINRISCCRLKGPSDLLKWEFPEKYCPKSRPKLDNIGSTQSAAIDYNAAINPPNVNKGRLRSTPSWERAREKRRPIDVVISNRTTYRIDSTPLNVRVN</sequence>
<dbReference type="STRING" id="1803665.GCA_001641335_05457"/>
<dbReference type="Proteomes" id="UP000319949">
    <property type="component" value="Unassembled WGS sequence"/>
</dbReference>
<gene>
    <name evidence="1" type="ORF">FBZ96_105667</name>
</gene>
<reference evidence="1 2" key="1">
    <citation type="submission" date="2019-06" db="EMBL/GenBank/DDBJ databases">
        <title>Genomic Encyclopedia of Type Strains, Phase IV (KMG-V): Genome sequencing to study the core and pangenomes of soil and plant-associated prokaryotes.</title>
        <authorList>
            <person name="Whitman W."/>
        </authorList>
    </citation>
    <scope>NUCLEOTIDE SEQUENCE [LARGE SCALE GENOMIC DNA]</scope>
    <source>
        <strain evidence="1 2">BR 510</strain>
    </source>
</reference>
<name>A0A560DPF6_9BRAD</name>
<keyword evidence="2" id="KW-1185">Reference proteome</keyword>
<evidence type="ECO:0000313" key="1">
    <source>
        <dbReference type="EMBL" id="TWA98988.1"/>
    </source>
</evidence>
<dbReference type="EMBL" id="VITK01000005">
    <property type="protein sequence ID" value="TWA98988.1"/>
    <property type="molecule type" value="Genomic_DNA"/>
</dbReference>
<comment type="caution">
    <text evidence="1">The sequence shown here is derived from an EMBL/GenBank/DDBJ whole genome shotgun (WGS) entry which is preliminary data.</text>
</comment>
<protein>
    <submittedName>
        <fullName evidence="1">Uncharacterized protein</fullName>
    </submittedName>
</protein>